<dbReference type="EMBL" id="JAERRB010000004">
    <property type="protein sequence ID" value="MBL0742527.1"/>
    <property type="molecule type" value="Genomic_DNA"/>
</dbReference>
<dbReference type="PROSITE" id="PS50005">
    <property type="entry name" value="TPR"/>
    <property type="match status" value="2"/>
</dbReference>
<keyword evidence="2 3" id="KW-0802">TPR repeat</keyword>
<dbReference type="PANTHER" id="PTHR45641">
    <property type="entry name" value="TETRATRICOPEPTIDE REPEAT PROTEIN (AFU_ORTHOLOGUE AFUA_6G03870)"/>
    <property type="match status" value="1"/>
</dbReference>
<keyword evidence="4" id="KW-0175">Coiled coil</keyword>
<name>A0ABS1KTI2_9BACT</name>
<gene>
    <name evidence="7" type="ORF">JI741_14965</name>
</gene>
<dbReference type="Proteomes" id="UP000613030">
    <property type="component" value="Unassembled WGS sequence"/>
</dbReference>
<evidence type="ECO:0000256" key="5">
    <source>
        <dbReference type="SAM" id="Phobius"/>
    </source>
</evidence>
<evidence type="ECO:0000256" key="3">
    <source>
        <dbReference type="PROSITE-ProRule" id="PRU00339"/>
    </source>
</evidence>
<dbReference type="InterPro" id="IPR019734">
    <property type="entry name" value="TPR_rpt"/>
</dbReference>
<feature type="chain" id="PRO_5045486062" evidence="6">
    <location>
        <begin position="20"/>
        <end position="509"/>
    </location>
</feature>
<dbReference type="Pfam" id="PF13181">
    <property type="entry name" value="TPR_8"/>
    <property type="match status" value="2"/>
</dbReference>
<evidence type="ECO:0000256" key="2">
    <source>
        <dbReference type="ARBA" id="ARBA00022803"/>
    </source>
</evidence>
<keyword evidence="5" id="KW-0472">Membrane</keyword>
<dbReference type="InterPro" id="IPR011990">
    <property type="entry name" value="TPR-like_helical_dom_sf"/>
</dbReference>
<keyword evidence="8" id="KW-1185">Reference proteome</keyword>
<dbReference type="SMART" id="SM00028">
    <property type="entry name" value="TPR"/>
    <property type="match status" value="4"/>
</dbReference>
<keyword evidence="6" id="KW-0732">Signal</keyword>
<dbReference type="RefSeq" id="WP_202010851.1">
    <property type="nucleotide sequence ID" value="NZ_JAERRB010000004.1"/>
</dbReference>
<sequence>MKFSFIILFIVASTGIGQAQFALPDSIQQRFAGVPRDSVYVTKLNSLATHYLKTNPTASRRIASYVINVSSNIKFTRGYARALTVMGNSYWYEGIYEFAQNYYLLAARQYLSIQDSVGLSGVYNNIGEVNKRLGEQERALEYLQRSMELKRNDSTRALTLYNIGELYINLKQYGTAEEYINQSLTLAQMNRDERVIAYDHWSIARISVERKDFSKAFREFELAEDAWIRLGETRSLIQTYEDMAYAYRVLHKIEDARTYLNRASALASKLQVPDLRISIYMEYSRLDSARGNYAGAYHYLTRHNALKDSVYSLLKSEQIERVQAIYETEIRERENRELRIEKELKDAQLSAQKKTIAAVSAGLLITIVFALILFRQRRKILHANKDLKEKNEEIHEQKSAIEMQAASVQKLNETLQELNRTLEGRIDERSRQLLVQNQKVAEYTFMNAHKLRAPVASMLGLISLIQQADPTEHEIILKHLKTCGEQLDRVIREISQNLETSLPPGKIPD</sequence>
<accession>A0ABS1KTI2</accession>
<feature type="coiled-coil region" evidence="4">
    <location>
        <begin position="377"/>
        <end position="432"/>
    </location>
</feature>
<reference evidence="7 8" key="1">
    <citation type="submission" date="2021-01" db="EMBL/GenBank/DDBJ databases">
        <title>Chryseolinea sp. Jin1 Genome sequencing and assembly.</title>
        <authorList>
            <person name="Kim I."/>
        </authorList>
    </citation>
    <scope>NUCLEOTIDE SEQUENCE [LARGE SCALE GENOMIC DNA]</scope>
    <source>
        <strain evidence="7 8">Jin1</strain>
    </source>
</reference>
<dbReference type="SUPFAM" id="SSF48452">
    <property type="entry name" value="TPR-like"/>
    <property type="match status" value="1"/>
</dbReference>
<keyword evidence="5" id="KW-0812">Transmembrane</keyword>
<dbReference type="PANTHER" id="PTHR45641:SF19">
    <property type="entry name" value="NEPHROCYSTIN-3"/>
    <property type="match status" value="1"/>
</dbReference>
<comment type="caution">
    <text evidence="7">The sequence shown here is derived from an EMBL/GenBank/DDBJ whole genome shotgun (WGS) entry which is preliminary data.</text>
</comment>
<keyword evidence="5" id="KW-1133">Transmembrane helix</keyword>
<feature type="transmembrane region" description="Helical" evidence="5">
    <location>
        <begin position="355"/>
        <end position="374"/>
    </location>
</feature>
<evidence type="ECO:0000256" key="1">
    <source>
        <dbReference type="ARBA" id="ARBA00022737"/>
    </source>
</evidence>
<evidence type="ECO:0000256" key="6">
    <source>
        <dbReference type="SAM" id="SignalP"/>
    </source>
</evidence>
<keyword evidence="1" id="KW-0677">Repeat</keyword>
<proteinExistence type="predicted"/>
<evidence type="ECO:0000256" key="4">
    <source>
        <dbReference type="SAM" id="Coils"/>
    </source>
</evidence>
<evidence type="ECO:0000313" key="8">
    <source>
        <dbReference type="Proteomes" id="UP000613030"/>
    </source>
</evidence>
<feature type="repeat" description="TPR" evidence="3">
    <location>
        <begin position="120"/>
        <end position="153"/>
    </location>
</feature>
<dbReference type="Gene3D" id="1.25.40.10">
    <property type="entry name" value="Tetratricopeptide repeat domain"/>
    <property type="match status" value="2"/>
</dbReference>
<feature type="signal peptide" evidence="6">
    <location>
        <begin position="1"/>
        <end position="19"/>
    </location>
</feature>
<feature type="repeat" description="TPR" evidence="3">
    <location>
        <begin position="157"/>
        <end position="190"/>
    </location>
</feature>
<evidence type="ECO:0000313" key="7">
    <source>
        <dbReference type="EMBL" id="MBL0742527.1"/>
    </source>
</evidence>
<protein>
    <submittedName>
        <fullName evidence="7">Tetratricopeptide repeat protein</fullName>
    </submittedName>
</protein>
<organism evidence="7 8">
    <name type="scientific">Chryseolinea lacunae</name>
    <dbReference type="NCBI Taxonomy" id="2801331"/>
    <lineage>
        <taxon>Bacteria</taxon>
        <taxon>Pseudomonadati</taxon>
        <taxon>Bacteroidota</taxon>
        <taxon>Cytophagia</taxon>
        <taxon>Cytophagales</taxon>
        <taxon>Fulvivirgaceae</taxon>
        <taxon>Chryseolinea</taxon>
    </lineage>
</organism>